<dbReference type="AlphaFoldDB" id="A0A552FGI2"/>
<proteinExistence type="predicted"/>
<dbReference type="Proteomes" id="UP000320293">
    <property type="component" value="Unassembled WGS sequence"/>
</dbReference>
<feature type="region of interest" description="Disordered" evidence="1">
    <location>
        <begin position="69"/>
        <end position="98"/>
    </location>
</feature>
<evidence type="ECO:0000313" key="2">
    <source>
        <dbReference type="EMBL" id="TRU45829.1"/>
    </source>
</evidence>
<evidence type="ECO:0000313" key="3">
    <source>
        <dbReference type="Proteomes" id="UP000320293"/>
    </source>
</evidence>
<accession>A0A552FGI2</accession>
<protein>
    <submittedName>
        <fullName evidence="2">Uncharacterized protein</fullName>
    </submittedName>
</protein>
<evidence type="ECO:0000256" key="1">
    <source>
        <dbReference type="SAM" id="MobiDB-lite"/>
    </source>
</evidence>
<comment type="caution">
    <text evidence="2">The sequence shown here is derived from an EMBL/GenBank/DDBJ whole genome shotgun (WGS) entry which is preliminary data.</text>
</comment>
<sequence>MIPVTTQELKRNIQEALEAGVPEARIERMKDYLNKLESGVFASQESTGVAYREIVRDGKNIIEMASAPILPEDPEKDAFDELDDGQQPTIFDPSSKKK</sequence>
<reference evidence="2 3" key="1">
    <citation type="submission" date="2019-01" db="EMBL/GenBank/DDBJ databases">
        <title>Coherence of Microcystis species and biogeography revealed through population genomics.</title>
        <authorList>
            <person name="Perez-Carrascal O.M."/>
            <person name="Terrat Y."/>
            <person name="Giani A."/>
            <person name="Fortin N."/>
            <person name="Tromas N."/>
            <person name="Shapiro B.J."/>
        </authorList>
    </citation>
    <scope>NUCLEOTIDE SEQUENCE [LARGE SCALE GENOMIC DNA]</scope>
    <source>
        <strain evidence="2">Ma_QC_Ca_00000000_S207</strain>
    </source>
</reference>
<organism evidence="2 3">
    <name type="scientific">Microcystis aeruginosa Ma_QC_Ca_00000000_S207</name>
    <dbReference type="NCBI Taxonomy" id="2486251"/>
    <lineage>
        <taxon>Bacteria</taxon>
        <taxon>Bacillati</taxon>
        <taxon>Cyanobacteriota</taxon>
        <taxon>Cyanophyceae</taxon>
        <taxon>Oscillatoriophycideae</taxon>
        <taxon>Chroococcales</taxon>
        <taxon>Microcystaceae</taxon>
        <taxon>Microcystis</taxon>
    </lineage>
</organism>
<dbReference type="EMBL" id="SFBF01000263">
    <property type="protein sequence ID" value="TRU45829.1"/>
    <property type="molecule type" value="Genomic_DNA"/>
</dbReference>
<gene>
    <name evidence="2" type="ORF">EWV91_13995</name>
</gene>
<name>A0A552FGI2_MICAE</name>
<feature type="compositionally biased region" description="Acidic residues" evidence="1">
    <location>
        <begin position="72"/>
        <end position="84"/>
    </location>
</feature>